<protein>
    <submittedName>
        <fullName evidence="3">Uncharacterized protein</fullName>
    </submittedName>
</protein>
<dbReference type="RefSeq" id="WP_104419623.1">
    <property type="nucleotide sequence ID" value="NZ_PTJC01000006.1"/>
</dbReference>
<reference evidence="3 4" key="1">
    <citation type="submission" date="2018-02" db="EMBL/GenBank/DDBJ databases">
        <title>Genomic Encyclopedia of Archaeal and Bacterial Type Strains, Phase II (KMG-II): from individual species to whole genera.</title>
        <authorList>
            <person name="Goeker M."/>
        </authorList>
    </citation>
    <scope>NUCLEOTIDE SEQUENCE [LARGE SCALE GENOMIC DNA]</scope>
    <source>
        <strain evidence="3 4">DSM 29526</strain>
    </source>
</reference>
<accession>A0A2S6I1P6</accession>
<evidence type="ECO:0000256" key="1">
    <source>
        <dbReference type="SAM" id="MobiDB-lite"/>
    </source>
</evidence>
<organism evidence="3 4">
    <name type="scientific">Neolewinella xylanilytica</name>
    <dbReference type="NCBI Taxonomy" id="1514080"/>
    <lineage>
        <taxon>Bacteria</taxon>
        <taxon>Pseudomonadati</taxon>
        <taxon>Bacteroidota</taxon>
        <taxon>Saprospiria</taxon>
        <taxon>Saprospirales</taxon>
        <taxon>Lewinellaceae</taxon>
        <taxon>Neolewinella</taxon>
    </lineage>
</organism>
<keyword evidence="2" id="KW-1133">Transmembrane helix</keyword>
<sequence length="229" mass="25897">MNHDKLEDFIHRNREEFDGEMPPAGLWDRVEASITDCGEEGADPLASFIAKNRDAFDLATPPPKIAGALFEEGSLQRKTARRRRILSYALGVAASLLLLFTVYRFGNATGFEAGQEEQRVADQLEKMNPELAEAERFYQSRIQSEFTKVKQVNNDPQLLRDLAHIDEATAQLRADLLQVPVSQRPVLVNQLISTYRTKLDILLRIQQHFPNPKQPGDLAPDRNTDVNES</sequence>
<evidence type="ECO:0000313" key="3">
    <source>
        <dbReference type="EMBL" id="PPK85105.1"/>
    </source>
</evidence>
<dbReference type="AlphaFoldDB" id="A0A2S6I1P6"/>
<keyword evidence="2" id="KW-0812">Transmembrane</keyword>
<comment type="caution">
    <text evidence="3">The sequence shown here is derived from an EMBL/GenBank/DDBJ whole genome shotgun (WGS) entry which is preliminary data.</text>
</comment>
<evidence type="ECO:0000313" key="4">
    <source>
        <dbReference type="Proteomes" id="UP000237662"/>
    </source>
</evidence>
<name>A0A2S6I1P6_9BACT</name>
<gene>
    <name evidence="3" type="ORF">CLV84_1996</name>
</gene>
<dbReference type="EMBL" id="PTJC01000006">
    <property type="protein sequence ID" value="PPK85105.1"/>
    <property type="molecule type" value="Genomic_DNA"/>
</dbReference>
<keyword evidence="2" id="KW-0472">Membrane</keyword>
<feature type="region of interest" description="Disordered" evidence="1">
    <location>
        <begin position="210"/>
        <end position="229"/>
    </location>
</feature>
<dbReference type="OrthoDB" id="1120747at2"/>
<keyword evidence="4" id="KW-1185">Reference proteome</keyword>
<proteinExistence type="predicted"/>
<feature type="compositionally biased region" description="Basic and acidic residues" evidence="1">
    <location>
        <begin position="219"/>
        <end position="229"/>
    </location>
</feature>
<evidence type="ECO:0000256" key="2">
    <source>
        <dbReference type="SAM" id="Phobius"/>
    </source>
</evidence>
<feature type="transmembrane region" description="Helical" evidence="2">
    <location>
        <begin position="85"/>
        <end position="106"/>
    </location>
</feature>
<dbReference type="Proteomes" id="UP000237662">
    <property type="component" value="Unassembled WGS sequence"/>
</dbReference>